<evidence type="ECO:0000259" key="2">
    <source>
        <dbReference type="PROSITE" id="PS50076"/>
    </source>
</evidence>
<dbReference type="EMBL" id="CAJNJA010010579">
    <property type="protein sequence ID" value="CAE7259541.1"/>
    <property type="molecule type" value="Genomic_DNA"/>
</dbReference>
<keyword evidence="4" id="KW-1185">Reference proteome</keyword>
<dbReference type="CDD" id="cd06257">
    <property type="entry name" value="DnaJ"/>
    <property type="match status" value="1"/>
</dbReference>
<protein>
    <recommendedName>
        <fullName evidence="2">J domain-containing protein</fullName>
    </recommendedName>
</protein>
<dbReference type="InterPro" id="IPR001623">
    <property type="entry name" value="DnaJ_domain"/>
</dbReference>
<comment type="caution">
    <text evidence="3">The sequence shown here is derived from an EMBL/GenBank/DDBJ whole genome shotgun (WGS) entry which is preliminary data.</text>
</comment>
<evidence type="ECO:0000256" key="1">
    <source>
        <dbReference type="SAM" id="MobiDB-lite"/>
    </source>
</evidence>
<proteinExistence type="predicted"/>
<dbReference type="PROSITE" id="PS50076">
    <property type="entry name" value="DNAJ_2"/>
    <property type="match status" value="1"/>
</dbReference>
<name>A0A812MJM3_9DINO</name>
<evidence type="ECO:0000313" key="3">
    <source>
        <dbReference type="EMBL" id="CAE7259541.1"/>
    </source>
</evidence>
<feature type="domain" description="J" evidence="2">
    <location>
        <begin position="19"/>
        <end position="84"/>
    </location>
</feature>
<organism evidence="3 4">
    <name type="scientific">Symbiodinium necroappetens</name>
    <dbReference type="NCBI Taxonomy" id="1628268"/>
    <lineage>
        <taxon>Eukaryota</taxon>
        <taxon>Sar</taxon>
        <taxon>Alveolata</taxon>
        <taxon>Dinophyceae</taxon>
        <taxon>Suessiales</taxon>
        <taxon>Symbiodiniaceae</taxon>
        <taxon>Symbiodinium</taxon>
    </lineage>
</organism>
<dbReference type="AlphaFoldDB" id="A0A812MJM3"/>
<feature type="compositionally biased region" description="Polar residues" evidence="1">
    <location>
        <begin position="84"/>
        <end position="96"/>
    </location>
</feature>
<accession>A0A812MJM3</accession>
<dbReference type="OrthoDB" id="10250354at2759"/>
<dbReference type="InterPro" id="IPR036869">
    <property type="entry name" value="J_dom_sf"/>
</dbReference>
<reference evidence="3" key="1">
    <citation type="submission" date="2021-02" db="EMBL/GenBank/DDBJ databases">
        <authorList>
            <person name="Dougan E. K."/>
            <person name="Rhodes N."/>
            <person name="Thang M."/>
            <person name="Chan C."/>
        </authorList>
    </citation>
    <scope>NUCLEOTIDE SEQUENCE</scope>
</reference>
<gene>
    <name evidence="3" type="ORF">SNEC2469_LOCUS5874</name>
</gene>
<evidence type="ECO:0000313" key="4">
    <source>
        <dbReference type="Proteomes" id="UP000601435"/>
    </source>
</evidence>
<dbReference type="SUPFAM" id="SSF46565">
    <property type="entry name" value="Chaperone J-domain"/>
    <property type="match status" value="1"/>
</dbReference>
<feature type="region of interest" description="Disordered" evidence="1">
    <location>
        <begin position="78"/>
        <end position="97"/>
    </location>
</feature>
<dbReference type="Gene3D" id="1.10.287.110">
    <property type="entry name" value="DnaJ domain"/>
    <property type="match status" value="1"/>
</dbReference>
<dbReference type="Proteomes" id="UP000601435">
    <property type="component" value="Unassembled WGS sequence"/>
</dbReference>
<sequence>MGGGLDPEAVVSAVRHAQNHFQALLLPVESTPPRAVRRQYLRVALAVHPDKCALADAVEAFKRASEAFVNLHDARRQEEHLQKAQRQSPSCSTEPASKQEAGVVVGASKFGSGIWGAGFGINLGVWNVVGTGRCTPKDITDAVGTAVQLHHVRVVISLARGGSLRSFVPLTCWTKDGGLDGVGTPTLLELPLEVYNDSSLLEDVLRTSAKKAPLIQFWRGSEMLELAFGPQERNNKLLQTLLAHTTCAVGAVGAPNGLRVLREFLEGKLSAGAAPAFGWLHVWAGARCIGDSSEELCFGQGQQGHQGYGTSSHSKLPGAASSASSMASDALVPCLVPACVSADWHSWVALQAVQEVCRRFPACTALVEFRHRDGGGADCGNSRIFHSLTLPSKAGRVTQHKQFLRGLTVSMAIHVTSEEGTALDCGVSAEDFADSVPAACRFWELWRWGSGAWWSLRVSEASLEDAVSHTVGKTFEEFCAIVRSRGGRCTPDASLVLT</sequence>